<accession>A0A1R4G0G6</accession>
<dbReference type="Proteomes" id="UP000195913">
    <property type="component" value="Unassembled WGS sequence"/>
</dbReference>
<feature type="transmembrane region" description="Helical" evidence="2">
    <location>
        <begin position="244"/>
        <end position="261"/>
    </location>
</feature>
<dbReference type="InterPro" id="IPR021315">
    <property type="entry name" value="Gap/Sap"/>
</dbReference>
<evidence type="ECO:0000256" key="1">
    <source>
        <dbReference type="SAM" id="MobiDB-lite"/>
    </source>
</evidence>
<protein>
    <submittedName>
        <fullName evidence="3">Membrane protein, putative</fullName>
    </submittedName>
</protein>
<sequence length="264" mass="27948">MTADSLFKLLVLALIDSTSIGTLVIPVWLLLRRDAGRIAGRIGIYLVTIGIFYFLIGVLMLTSATAVLHLWGDGARTFIDSRPAHWMALAGGAGLLWFALKDGKTVRRTTRPQHARTVAGKIATGSETPRPPESSEPDVCRQTAEGRWKARIGRALSTPVGLLGLALVAGVLELPTMLPYVAAIGVLTASGPAGAGSFLLLAGYCTVMLLPAALLLIARTLLAHRIDGALHRLGQWLGRASAEAVLWIMGVAGFLLLRFAVAGL</sequence>
<reference evidence="3 4" key="1">
    <citation type="submission" date="2017-02" db="EMBL/GenBank/DDBJ databases">
        <authorList>
            <person name="Peterson S.W."/>
        </authorList>
    </citation>
    <scope>NUCLEOTIDE SEQUENCE [LARGE SCALE GENOMIC DNA]</scope>
    <source>
        <strain evidence="3 4">B Ar 00.02</strain>
    </source>
</reference>
<keyword evidence="4" id="KW-1185">Reference proteome</keyword>
<feature type="transmembrane region" description="Helical" evidence="2">
    <location>
        <begin position="43"/>
        <end position="71"/>
    </location>
</feature>
<organism evidence="3 4">
    <name type="scientific">Arthrobacter rhombi</name>
    <dbReference type="NCBI Taxonomy" id="71253"/>
    <lineage>
        <taxon>Bacteria</taxon>
        <taxon>Bacillati</taxon>
        <taxon>Actinomycetota</taxon>
        <taxon>Actinomycetes</taxon>
        <taxon>Micrococcales</taxon>
        <taxon>Micrococcaceae</taxon>
        <taxon>Arthrobacter</taxon>
    </lineage>
</organism>
<feature type="region of interest" description="Disordered" evidence="1">
    <location>
        <begin position="118"/>
        <end position="139"/>
    </location>
</feature>
<gene>
    <name evidence="3" type="ORF">FM101_06910</name>
</gene>
<dbReference type="Pfam" id="PF11139">
    <property type="entry name" value="SfLAP"/>
    <property type="match status" value="1"/>
</dbReference>
<proteinExistence type="predicted"/>
<evidence type="ECO:0000256" key="2">
    <source>
        <dbReference type="SAM" id="Phobius"/>
    </source>
</evidence>
<keyword evidence="2" id="KW-0472">Membrane</keyword>
<feature type="transmembrane region" description="Helical" evidence="2">
    <location>
        <begin position="198"/>
        <end position="223"/>
    </location>
</feature>
<evidence type="ECO:0000313" key="4">
    <source>
        <dbReference type="Proteomes" id="UP000195913"/>
    </source>
</evidence>
<keyword evidence="2" id="KW-1133">Transmembrane helix</keyword>
<dbReference type="RefSeq" id="WP_086997470.1">
    <property type="nucleotide sequence ID" value="NZ_FUHW01000025.1"/>
</dbReference>
<name>A0A1R4G0G6_9MICC</name>
<evidence type="ECO:0000313" key="3">
    <source>
        <dbReference type="EMBL" id="SJM61587.1"/>
    </source>
</evidence>
<keyword evidence="2" id="KW-0812">Transmembrane</keyword>
<dbReference type="EMBL" id="FUHW01000025">
    <property type="protein sequence ID" value="SJM61587.1"/>
    <property type="molecule type" value="Genomic_DNA"/>
</dbReference>
<dbReference type="AlphaFoldDB" id="A0A1R4G0G6"/>
<feature type="transmembrane region" description="Helical" evidence="2">
    <location>
        <begin position="156"/>
        <end position="178"/>
    </location>
</feature>
<feature type="transmembrane region" description="Helical" evidence="2">
    <location>
        <begin position="83"/>
        <end position="100"/>
    </location>
</feature>
<feature type="transmembrane region" description="Helical" evidence="2">
    <location>
        <begin position="6"/>
        <end position="31"/>
    </location>
</feature>